<feature type="domain" description="DUF6534" evidence="3">
    <location>
        <begin position="165"/>
        <end position="251"/>
    </location>
</feature>
<feature type="transmembrane region" description="Helical" evidence="2">
    <location>
        <begin position="12"/>
        <end position="34"/>
    </location>
</feature>
<dbReference type="PANTHER" id="PTHR40465:SF1">
    <property type="entry name" value="DUF6534 DOMAIN-CONTAINING PROTEIN"/>
    <property type="match status" value="1"/>
</dbReference>
<accession>A0AAD6V3F0</accession>
<evidence type="ECO:0000256" key="2">
    <source>
        <dbReference type="SAM" id="Phobius"/>
    </source>
</evidence>
<gene>
    <name evidence="4" type="ORF">GGX14DRAFT_700577</name>
</gene>
<dbReference type="AlphaFoldDB" id="A0AAD6V3F0"/>
<comment type="caution">
    <text evidence="4">The sequence shown here is derived from an EMBL/GenBank/DDBJ whole genome shotgun (WGS) entry which is preliminary data.</text>
</comment>
<evidence type="ECO:0000259" key="3">
    <source>
        <dbReference type="Pfam" id="PF20152"/>
    </source>
</evidence>
<protein>
    <recommendedName>
        <fullName evidence="3">DUF6534 domain-containing protein</fullName>
    </recommendedName>
</protein>
<reference evidence="4" key="1">
    <citation type="submission" date="2023-03" db="EMBL/GenBank/DDBJ databases">
        <title>Massive genome expansion in bonnet fungi (Mycena s.s.) driven by repeated elements and novel gene families across ecological guilds.</title>
        <authorList>
            <consortium name="Lawrence Berkeley National Laboratory"/>
            <person name="Harder C.B."/>
            <person name="Miyauchi S."/>
            <person name="Viragh M."/>
            <person name="Kuo A."/>
            <person name="Thoen E."/>
            <person name="Andreopoulos B."/>
            <person name="Lu D."/>
            <person name="Skrede I."/>
            <person name="Drula E."/>
            <person name="Henrissat B."/>
            <person name="Morin E."/>
            <person name="Kohler A."/>
            <person name="Barry K."/>
            <person name="LaButti K."/>
            <person name="Morin E."/>
            <person name="Salamov A."/>
            <person name="Lipzen A."/>
            <person name="Mereny Z."/>
            <person name="Hegedus B."/>
            <person name="Baldrian P."/>
            <person name="Stursova M."/>
            <person name="Weitz H."/>
            <person name="Taylor A."/>
            <person name="Grigoriev I.V."/>
            <person name="Nagy L.G."/>
            <person name="Martin F."/>
            <person name="Kauserud H."/>
        </authorList>
    </citation>
    <scope>NUCLEOTIDE SEQUENCE</scope>
    <source>
        <strain evidence="4">9144</strain>
    </source>
</reference>
<dbReference type="EMBL" id="JARJCW010000084">
    <property type="protein sequence ID" value="KAJ7196432.1"/>
    <property type="molecule type" value="Genomic_DNA"/>
</dbReference>
<evidence type="ECO:0000256" key="1">
    <source>
        <dbReference type="SAM" id="MobiDB-lite"/>
    </source>
</evidence>
<keyword evidence="5" id="KW-1185">Reference proteome</keyword>
<name>A0AAD6V3F0_9AGAR</name>
<organism evidence="4 5">
    <name type="scientific">Mycena pura</name>
    <dbReference type="NCBI Taxonomy" id="153505"/>
    <lineage>
        <taxon>Eukaryota</taxon>
        <taxon>Fungi</taxon>
        <taxon>Dikarya</taxon>
        <taxon>Basidiomycota</taxon>
        <taxon>Agaricomycotina</taxon>
        <taxon>Agaricomycetes</taxon>
        <taxon>Agaricomycetidae</taxon>
        <taxon>Agaricales</taxon>
        <taxon>Marasmiineae</taxon>
        <taxon>Mycenaceae</taxon>
        <taxon>Mycena</taxon>
    </lineage>
</organism>
<feature type="transmembrane region" description="Helical" evidence="2">
    <location>
        <begin position="86"/>
        <end position="108"/>
    </location>
</feature>
<dbReference type="Pfam" id="PF20152">
    <property type="entry name" value="DUF6534"/>
    <property type="match status" value="1"/>
</dbReference>
<evidence type="ECO:0000313" key="5">
    <source>
        <dbReference type="Proteomes" id="UP001219525"/>
    </source>
</evidence>
<dbReference type="Proteomes" id="UP001219525">
    <property type="component" value="Unassembled WGS sequence"/>
</dbReference>
<keyword evidence="2" id="KW-0812">Transmembrane</keyword>
<feature type="transmembrane region" description="Helical" evidence="2">
    <location>
        <begin position="115"/>
        <end position="140"/>
    </location>
</feature>
<feature type="transmembrane region" description="Helical" evidence="2">
    <location>
        <begin position="46"/>
        <end position="66"/>
    </location>
</feature>
<evidence type="ECO:0000313" key="4">
    <source>
        <dbReference type="EMBL" id="KAJ7196432.1"/>
    </source>
</evidence>
<keyword evidence="2" id="KW-1133">Transmembrane helix</keyword>
<feature type="transmembrane region" description="Helical" evidence="2">
    <location>
        <begin position="227"/>
        <end position="248"/>
    </location>
</feature>
<proteinExistence type="predicted"/>
<feature type="region of interest" description="Disordered" evidence="1">
    <location>
        <begin position="288"/>
        <end position="307"/>
    </location>
</feature>
<keyword evidence="2" id="KW-0472">Membrane</keyword>
<feature type="transmembrane region" description="Helical" evidence="2">
    <location>
        <begin position="201"/>
        <end position="221"/>
    </location>
</feature>
<sequence length="307" mass="34200">MASIDLTIGAYQIGVLLSFVLLGVLLVQTYVYFIRFPDDTAKTKTLVAFVGFCDIVQAACIAAALYDYTITGFGDFNRLSRAPTTLFIAIFFSGPIGAFVQGFFALRIYVLSKKLYIPCACWVLSFFRCIGTTMVFITAVRTDTGTFAAYLAHWQWLVTSIWVISATNDLLIAVTLAFLLFRKRGNAHPRTIQLVNKMIAYTIETGMVTCAATFLTLVFFYAINQSFIFLAVFVVGTRLYSNSLLATLNSRIVLRELNEVNLSHIISPTRTQRNLPSSGVQVSKVTTVTHDRSYKDPPPQEFEDSEA</sequence>
<feature type="transmembrane region" description="Helical" evidence="2">
    <location>
        <begin position="160"/>
        <end position="181"/>
    </location>
</feature>
<dbReference type="InterPro" id="IPR045339">
    <property type="entry name" value="DUF6534"/>
</dbReference>
<dbReference type="PANTHER" id="PTHR40465">
    <property type="entry name" value="CHROMOSOME 1, WHOLE GENOME SHOTGUN SEQUENCE"/>
    <property type="match status" value="1"/>
</dbReference>